<evidence type="ECO:0000313" key="2">
    <source>
        <dbReference type="EMBL" id="EGF27473.1"/>
    </source>
</evidence>
<dbReference type="Gene3D" id="3.40.50.300">
    <property type="entry name" value="P-loop containing nucleotide triphosphate hydrolases"/>
    <property type="match status" value="1"/>
</dbReference>
<gene>
    <name evidence="2" type="ORF">RBWH47_03551</name>
</gene>
<dbReference type="Pfam" id="PF13469">
    <property type="entry name" value="Sulfotransfer_3"/>
    <property type="match status" value="1"/>
</dbReference>
<reference evidence="2 3" key="1">
    <citation type="journal article" date="2013" name="Mar. Genomics">
        <title>Expression of sulfatases in Rhodopirellula baltica and the diversity of sulfatases in the genus Rhodopirellula.</title>
        <authorList>
            <person name="Wegner C.E."/>
            <person name="Richter-Heitmann T."/>
            <person name="Klindworth A."/>
            <person name="Klockow C."/>
            <person name="Richter M."/>
            <person name="Achstetter T."/>
            <person name="Glockner F.O."/>
            <person name="Harder J."/>
        </authorList>
    </citation>
    <scope>NUCLEOTIDE SEQUENCE [LARGE SCALE GENOMIC DNA]</scope>
    <source>
        <strain evidence="2 3">WH47</strain>
    </source>
</reference>
<evidence type="ECO:0000313" key="3">
    <source>
        <dbReference type="Proteomes" id="UP000006222"/>
    </source>
</evidence>
<dbReference type="InterPro" id="IPR026634">
    <property type="entry name" value="TPST-like"/>
</dbReference>
<dbReference type="GO" id="GO:0008476">
    <property type="term" value="F:protein-tyrosine sulfotransferase activity"/>
    <property type="evidence" value="ECO:0007669"/>
    <property type="project" value="InterPro"/>
</dbReference>
<dbReference type="EMBL" id="AFAR01000141">
    <property type="protein sequence ID" value="EGF27473.1"/>
    <property type="molecule type" value="Genomic_DNA"/>
</dbReference>
<proteinExistence type="predicted"/>
<dbReference type="AlphaFoldDB" id="F2AS87"/>
<dbReference type="PANTHER" id="PTHR12788">
    <property type="entry name" value="PROTEIN-TYROSINE SULFOTRANSFERASE 2"/>
    <property type="match status" value="1"/>
</dbReference>
<dbReference type="PATRIC" id="fig|991778.3.peg.2741"/>
<evidence type="ECO:0000256" key="1">
    <source>
        <dbReference type="ARBA" id="ARBA00022679"/>
    </source>
</evidence>
<organism evidence="2 3">
    <name type="scientific">Rhodopirellula baltica WH47</name>
    <dbReference type="NCBI Taxonomy" id="991778"/>
    <lineage>
        <taxon>Bacteria</taxon>
        <taxon>Pseudomonadati</taxon>
        <taxon>Planctomycetota</taxon>
        <taxon>Planctomycetia</taxon>
        <taxon>Pirellulales</taxon>
        <taxon>Pirellulaceae</taxon>
        <taxon>Rhodopirellula</taxon>
    </lineage>
</organism>
<comment type="caution">
    <text evidence="2">The sequence shown here is derived from an EMBL/GenBank/DDBJ whole genome shotgun (WGS) entry which is preliminary data.</text>
</comment>
<dbReference type="PANTHER" id="PTHR12788:SF10">
    <property type="entry name" value="PROTEIN-TYROSINE SULFOTRANSFERASE"/>
    <property type="match status" value="1"/>
</dbReference>
<dbReference type="RefSeq" id="WP_007326498.1">
    <property type="nucleotide sequence ID" value="NZ_AFAR01000141.1"/>
</dbReference>
<keyword evidence="1 2" id="KW-0808">Transferase</keyword>
<sequence length="275" mass="31400">MKKFFVFGYNKSGTTFLQKLLDAHPKVNCPPEHHLNSVISVIRSFCPQYKAVIESFDQNTGRQGIRFDENFVLHHAFRGFVEAFMFCEAHKEATHVGLNDNSMGLHLEFIDAIFPSAKFIAIVRDPREIAVSLFHHKMRTERVFPAKNGTLSVVARAVGPAWANHMQKLRNFEQTPSGREKLYITYYRDLIGGDRQTELHRIFAHLDVPVDEKLVGQILAQNSFAQATKKHQRNGFLRSGRTDSWVNELVPEDVAAIESAAADSMLHFGYEFHQE</sequence>
<dbReference type="InterPro" id="IPR027417">
    <property type="entry name" value="P-loop_NTPase"/>
</dbReference>
<name>F2AS87_RHOBT</name>
<dbReference type="Proteomes" id="UP000006222">
    <property type="component" value="Unassembled WGS sequence"/>
</dbReference>
<protein>
    <submittedName>
        <fullName evidence="2">Tyrosylprotein sulfotransferase 2</fullName>
    </submittedName>
</protein>
<accession>F2AS87</accession>
<dbReference type="SUPFAM" id="SSF52540">
    <property type="entry name" value="P-loop containing nucleoside triphosphate hydrolases"/>
    <property type="match status" value="1"/>
</dbReference>